<name>A0ABN1GJM4_9BACI</name>
<feature type="transmembrane region" description="Helical" evidence="1">
    <location>
        <begin position="6"/>
        <end position="27"/>
    </location>
</feature>
<feature type="transmembrane region" description="Helical" evidence="1">
    <location>
        <begin position="132"/>
        <end position="152"/>
    </location>
</feature>
<keyword evidence="1" id="KW-0472">Membrane</keyword>
<evidence type="ECO:0000313" key="2">
    <source>
        <dbReference type="EMBL" id="GAA0612811.1"/>
    </source>
</evidence>
<proteinExistence type="predicted"/>
<keyword evidence="3" id="KW-1185">Reference proteome</keyword>
<reference evidence="2 3" key="1">
    <citation type="journal article" date="2019" name="Int. J. Syst. Evol. Microbiol.">
        <title>The Global Catalogue of Microorganisms (GCM) 10K type strain sequencing project: providing services to taxonomists for standard genome sequencing and annotation.</title>
        <authorList>
            <consortium name="The Broad Institute Genomics Platform"/>
            <consortium name="The Broad Institute Genome Sequencing Center for Infectious Disease"/>
            <person name="Wu L."/>
            <person name="Ma J."/>
        </authorList>
    </citation>
    <scope>NUCLEOTIDE SEQUENCE [LARGE SCALE GENOMIC DNA]</scope>
    <source>
        <strain evidence="2 3">JCM 15395</strain>
    </source>
</reference>
<protein>
    <submittedName>
        <fullName evidence="2">Uncharacterized protein</fullName>
    </submittedName>
</protein>
<dbReference type="Proteomes" id="UP001500866">
    <property type="component" value="Unassembled WGS sequence"/>
</dbReference>
<feature type="transmembrane region" description="Helical" evidence="1">
    <location>
        <begin position="48"/>
        <end position="71"/>
    </location>
</feature>
<gene>
    <name evidence="2" type="ORF">GCM10009001_32530</name>
</gene>
<organism evidence="2 3">
    <name type="scientific">Virgibacillus siamensis</name>
    <dbReference type="NCBI Taxonomy" id="480071"/>
    <lineage>
        <taxon>Bacteria</taxon>
        <taxon>Bacillati</taxon>
        <taxon>Bacillota</taxon>
        <taxon>Bacilli</taxon>
        <taxon>Bacillales</taxon>
        <taxon>Bacillaceae</taxon>
        <taxon>Virgibacillus</taxon>
    </lineage>
</organism>
<keyword evidence="1" id="KW-1133">Transmembrane helix</keyword>
<dbReference type="RefSeq" id="WP_343815510.1">
    <property type="nucleotide sequence ID" value="NZ_BAAADS010000025.1"/>
</dbReference>
<evidence type="ECO:0000256" key="1">
    <source>
        <dbReference type="SAM" id="Phobius"/>
    </source>
</evidence>
<evidence type="ECO:0000313" key="3">
    <source>
        <dbReference type="Proteomes" id="UP001500866"/>
    </source>
</evidence>
<sequence>MLWDVLRFFAVIAGVLIVYFIIIGSLIMGNNLLEFLILKRFEGKSRDVVIIVITCLFEFMITWIVAFAAPLNFTDTLFMTSLLFVSIMWLSSVSKASFDNELSVEQKLYSGTDSQHKINAARFAITPIKSGTILFGLIGFITSVIVYLPFFLEL</sequence>
<comment type="caution">
    <text evidence="2">The sequence shown here is derived from an EMBL/GenBank/DDBJ whole genome shotgun (WGS) entry which is preliminary data.</text>
</comment>
<dbReference type="EMBL" id="BAAADS010000025">
    <property type="protein sequence ID" value="GAA0612811.1"/>
    <property type="molecule type" value="Genomic_DNA"/>
</dbReference>
<keyword evidence="1" id="KW-0812">Transmembrane</keyword>
<feature type="transmembrane region" description="Helical" evidence="1">
    <location>
        <begin position="77"/>
        <end position="98"/>
    </location>
</feature>
<accession>A0ABN1GJM4</accession>